<dbReference type="Proteomes" id="UP000299102">
    <property type="component" value="Unassembled WGS sequence"/>
</dbReference>
<evidence type="ECO:0000313" key="2">
    <source>
        <dbReference type="Proteomes" id="UP000299102"/>
    </source>
</evidence>
<dbReference type="EMBL" id="BGZK01000031">
    <property type="protein sequence ID" value="GBP08484.1"/>
    <property type="molecule type" value="Genomic_DNA"/>
</dbReference>
<organism evidence="1 2">
    <name type="scientific">Eumeta variegata</name>
    <name type="common">Bagworm moth</name>
    <name type="synonym">Eumeta japonica</name>
    <dbReference type="NCBI Taxonomy" id="151549"/>
    <lineage>
        <taxon>Eukaryota</taxon>
        <taxon>Metazoa</taxon>
        <taxon>Ecdysozoa</taxon>
        <taxon>Arthropoda</taxon>
        <taxon>Hexapoda</taxon>
        <taxon>Insecta</taxon>
        <taxon>Pterygota</taxon>
        <taxon>Neoptera</taxon>
        <taxon>Endopterygota</taxon>
        <taxon>Lepidoptera</taxon>
        <taxon>Glossata</taxon>
        <taxon>Ditrysia</taxon>
        <taxon>Tineoidea</taxon>
        <taxon>Psychidae</taxon>
        <taxon>Oiketicinae</taxon>
        <taxon>Eumeta</taxon>
    </lineage>
</organism>
<comment type="caution">
    <text evidence="1">The sequence shown here is derived from an EMBL/GenBank/DDBJ whole genome shotgun (WGS) entry which is preliminary data.</text>
</comment>
<protein>
    <submittedName>
        <fullName evidence="1">Uncharacterized protein</fullName>
    </submittedName>
</protein>
<sequence length="78" mass="8680">MRKDYAFKLLSVGGADRVRARGARVGRAVGGRGRAPEWDEINDETGLEYDSNFETEQYVPRMPEDVLGKMQTATSTKA</sequence>
<dbReference type="AlphaFoldDB" id="A0A4C1T2W6"/>
<accession>A0A4C1T2W6</accession>
<reference evidence="1 2" key="1">
    <citation type="journal article" date="2019" name="Commun. Biol.">
        <title>The bagworm genome reveals a unique fibroin gene that provides high tensile strength.</title>
        <authorList>
            <person name="Kono N."/>
            <person name="Nakamura H."/>
            <person name="Ohtoshi R."/>
            <person name="Tomita M."/>
            <person name="Numata K."/>
            <person name="Arakawa K."/>
        </authorList>
    </citation>
    <scope>NUCLEOTIDE SEQUENCE [LARGE SCALE GENOMIC DNA]</scope>
</reference>
<evidence type="ECO:0000313" key="1">
    <source>
        <dbReference type="EMBL" id="GBP08484.1"/>
    </source>
</evidence>
<keyword evidence="2" id="KW-1185">Reference proteome</keyword>
<proteinExistence type="predicted"/>
<gene>
    <name evidence="1" type="ORF">EVAR_77171_1</name>
</gene>
<name>A0A4C1T2W6_EUMVA</name>